<organism evidence="1 2">
    <name type="scientific">Gigaspora margarita</name>
    <dbReference type="NCBI Taxonomy" id="4874"/>
    <lineage>
        <taxon>Eukaryota</taxon>
        <taxon>Fungi</taxon>
        <taxon>Fungi incertae sedis</taxon>
        <taxon>Mucoromycota</taxon>
        <taxon>Glomeromycotina</taxon>
        <taxon>Glomeromycetes</taxon>
        <taxon>Diversisporales</taxon>
        <taxon>Gigasporaceae</taxon>
        <taxon>Gigaspora</taxon>
    </lineage>
</organism>
<name>A0ABN7VVH6_GIGMA</name>
<accession>A0ABN7VVH6</accession>
<evidence type="ECO:0000313" key="2">
    <source>
        <dbReference type="Proteomes" id="UP000789901"/>
    </source>
</evidence>
<keyword evidence="2" id="KW-1185">Reference proteome</keyword>
<proteinExistence type="predicted"/>
<dbReference type="EMBL" id="CAJVQB010023519">
    <property type="protein sequence ID" value="CAG8802082.1"/>
    <property type="molecule type" value="Genomic_DNA"/>
</dbReference>
<comment type="caution">
    <text evidence="1">The sequence shown here is derived from an EMBL/GenBank/DDBJ whole genome shotgun (WGS) entry which is preliminary data.</text>
</comment>
<dbReference type="Proteomes" id="UP000789901">
    <property type="component" value="Unassembled WGS sequence"/>
</dbReference>
<reference evidence="1 2" key="1">
    <citation type="submission" date="2021-06" db="EMBL/GenBank/DDBJ databases">
        <authorList>
            <person name="Kallberg Y."/>
            <person name="Tangrot J."/>
            <person name="Rosling A."/>
        </authorList>
    </citation>
    <scope>NUCLEOTIDE SEQUENCE [LARGE SCALE GENOMIC DNA]</scope>
    <source>
        <strain evidence="1 2">120-4 pot B 10/14</strain>
    </source>
</reference>
<sequence>CATLCVFVHREEERPDIEPLRRVHLLLDEKREESVSTKASTEELLNCKEESQRLNEMSTTLNDITNVFDNADKTTNGLSKCESCPEKGKLEKSMNNVIHKENRDKKFEPLTTNLNGSFTFSNDNFFEDLKHNKHDNKRTIKPQNDEINHLRDKSNSTTESTERRFPDEITIWLEFEREVQTWQPGNKKYQKPTFRTHNVTCEKDI</sequence>
<feature type="non-terminal residue" evidence="1">
    <location>
        <position position="1"/>
    </location>
</feature>
<gene>
    <name evidence="1" type="ORF">GMARGA_LOCUS23343</name>
</gene>
<evidence type="ECO:0000313" key="1">
    <source>
        <dbReference type="EMBL" id="CAG8802082.1"/>
    </source>
</evidence>
<protein>
    <submittedName>
        <fullName evidence="1">1875_t:CDS:1</fullName>
    </submittedName>
</protein>